<sequence>MSSTLSPDIQSLFGSALSEYEKRTGTSLTDNELSSRLRSCDSADSVIAVLQDQAQAFRKYRGDRGRVMIRLNQAVNALYTLSTSPVLVGGIGIPFPPATAIFAGIGTLLSAIKDVSASYDALVELFELIENFLRRLDIYTKVESTTAMTEIVVKILVELLATLALATQQVKQGRLSGFILRVNASFFAH</sequence>
<dbReference type="Proteomes" id="UP001201163">
    <property type="component" value="Unassembled WGS sequence"/>
</dbReference>
<evidence type="ECO:0000313" key="2">
    <source>
        <dbReference type="EMBL" id="KAH8994266.1"/>
    </source>
</evidence>
<gene>
    <name evidence="2" type="ORF">EDB92DRAFT_319590</name>
</gene>
<dbReference type="Pfam" id="PF17109">
    <property type="entry name" value="Goodbye"/>
    <property type="match status" value="1"/>
</dbReference>
<name>A0AAD4QEY8_9AGAM</name>
<dbReference type="InterPro" id="IPR031350">
    <property type="entry name" value="Goodbye_dom"/>
</dbReference>
<protein>
    <recommendedName>
        <fullName evidence="1">Fungal STAND N-terminal Goodbye domain-containing protein</fullName>
    </recommendedName>
</protein>
<dbReference type="AlphaFoldDB" id="A0AAD4QEY8"/>
<feature type="domain" description="Fungal STAND N-terminal Goodbye" evidence="1">
    <location>
        <begin position="15"/>
        <end position="139"/>
    </location>
</feature>
<organism evidence="2 3">
    <name type="scientific">Lactarius akahatsu</name>
    <dbReference type="NCBI Taxonomy" id="416441"/>
    <lineage>
        <taxon>Eukaryota</taxon>
        <taxon>Fungi</taxon>
        <taxon>Dikarya</taxon>
        <taxon>Basidiomycota</taxon>
        <taxon>Agaricomycotina</taxon>
        <taxon>Agaricomycetes</taxon>
        <taxon>Russulales</taxon>
        <taxon>Russulaceae</taxon>
        <taxon>Lactarius</taxon>
    </lineage>
</organism>
<reference evidence="2" key="1">
    <citation type="submission" date="2022-01" db="EMBL/GenBank/DDBJ databases">
        <title>Comparative genomics reveals a dynamic genome evolution in the ectomycorrhizal milk-cap (Lactarius) mushrooms.</title>
        <authorList>
            <consortium name="DOE Joint Genome Institute"/>
            <person name="Lebreton A."/>
            <person name="Tang N."/>
            <person name="Kuo A."/>
            <person name="LaButti K."/>
            <person name="Drula E."/>
            <person name="Barry K."/>
            <person name="Clum A."/>
            <person name="Lipzen A."/>
            <person name="Mousain D."/>
            <person name="Ng V."/>
            <person name="Wang R."/>
            <person name="Wang X."/>
            <person name="Dai Y."/>
            <person name="Henrissat B."/>
            <person name="Grigoriev I.V."/>
            <person name="Guerin-Laguette A."/>
            <person name="Yu F."/>
            <person name="Martin F.M."/>
        </authorList>
    </citation>
    <scope>NUCLEOTIDE SEQUENCE</scope>
    <source>
        <strain evidence="2">QP</strain>
    </source>
</reference>
<evidence type="ECO:0000259" key="1">
    <source>
        <dbReference type="Pfam" id="PF17109"/>
    </source>
</evidence>
<dbReference type="EMBL" id="JAKELL010000015">
    <property type="protein sequence ID" value="KAH8994266.1"/>
    <property type="molecule type" value="Genomic_DNA"/>
</dbReference>
<accession>A0AAD4QEY8</accession>
<evidence type="ECO:0000313" key="3">
    <source>
        <dbReference type="Proteomes" id="UP001201163"/>
    </source>
</evidence>
<proteinExistence type="predicted"/>
<comment type="caution">
    <text evidence="2">The sequence shown here is derived from an EMBL/GenBank/DDBJ whole genome shotgun (WGS) entry which is preliminary data.</text>
</comment>
<keyword evidence="3" id="KW-1185">Reference proteome</keyword>